<evidence type="ECO:0000256" key="2">
    <source>
        <dbReference type="ARBA" id="ARBA00022676"/>
    </source>
</evidence>
<comment type="similarity">
    <text evidence="7">Belongs to the queuine tRNA-ribosyltransferase family.</text>
</comment>
<keyword evidence="2 7" id="KW-0328">Glycosyltransferase</keyword>
<feature type="binding site" evidence="7">
    <location>
        <begin position="93"/>
        <end position="97"/>
    </location>
    <ligand>
        <name>substrate</name>
    </ligand>
</feature>
<dbReference type="FunFam" id="3.20.20.105:FF:000001">
    <property type="entry name" value="Queuine tRNA-ribosyltransferase"/>
    <property type="match status" value="1"/>
</dbReference>
<feature type="region of interest" description="RNA binding" evidence="7">
    <location>
        <begin position="252"/>
        <end position="258"/>
    </location>
</feature>
<dbReference type="HAMAP" id="MF_00168">
    <property type="entry name" value="Q_tRNA_Tgt"/>
    <property type="match status" value="1"/>
</dbReference>
<feature type="binding site" evidence="7">
    <location>
        <position position="309"/>
    </location>
    <ligand>
        <name>Zn(2+)</name>
        <dbReference type="ChEBI" id="CHEBI:29105"/>
    </ligand>
</feature>
<proteinExistence type="inferred from homology"/>
<evidence type="ECO:0000256" key="3">
    <source>
        <dbReference type="ARBA" id="ARBA00022679"/>
    </source>
</evidence>
<dbReference type="SUPFAM" id="SSF51713">
    <property type="entry name" value="tRNA-guanine transglycosylase"/>
    <property type="match status" value="1"/>
</dbReference>
<dbReference type="GO" id="GO:0008616">
    <property type="term" value="P:tRNA queuosine(34) biosynthetic process"/>
    <property type="evidence" value="ECO:0007669"/>
    <property type="project" value="UniProtKB-UniRule"/>
</dbReference>
<dbReference type="NCBIfam" id="TIGR00449">
    <property type="entry name" value="tgt_general"/>
    <property type="match status" value="1"/>
</dbReference>
<dbReference type="RefSeq" id="WP_138615372.1">
    <property type="nucleotide sequence ID" value="NZ_VCAO01000001.1"/>
</dbReference>
<feature type="binding site" evidence="7">
    <location>
        <position position="147"/>
    </location>
    <ligand>
        <name>substrate</name>
    </ligand>
</feature>
<keyword evidence="10" id="KW-1185">Reference proteome</keyword>
<feature type="active site" description="Proton acceptor" evidence="7">
    <location>
        <position position="93"/>
    </location>
</feature>
<dbReference type="OrthoDB" id="9805417at2"/>
<comment type="catalytic activity">
    <reaction evidence="6 7">
        <text>7-aminomethyl-7-carbaguanine + guanosine(34) in tRNA = 7-aminomethyl-7-carbaguanosine(34) in tRNA + guanine</text>
        <dbReference type="Rhea" id="RHEA:24104"/>
        <dbReference type="Rhea" id="RHEA-COMP:10341"/>
        <dbReference type="Rhea" id="RHEA-COMP:10342"/>
        <dbReference type="ChEBI" id="CHEBI:16235"/>
        <dbReference type="ChEBI" id="CHEBI:58703"/>
        <dbReference type="ChEBI" id="CHEBI:74269"/>
        <dbReference type="ChEBI" id="CHEBI:82833"/>
        <dbReference type="EC" id="2.4.2.29"/>
    </reaction>
</comment>
<dbReference type="Gene3D" id="3.20.20.105">
    <property type="entry name" value="Queuine tRNA-ribosyltransferase-like"/>
    <property type="match status" value="1"/>
</dbReference>
<keyword evidence="3 7" id="KW-0808">Transferase</keyword>
<keyword evidence="7" id="KW-0862">Zinc</keyword>
<dbReference type="InterPro" id="IPR050076">
    <property type="entry name" value="ArchSynthase1/Queuine_TRR"/>
</dbReference>
<evidence type="ECO:0000313" key="9">
    <source>
        <dbReference type="EMBL" id="TMM50461.1"/>
    </source>
</evidence>
<evidence type="ECO:0000313" key="10">
    <source>
        <dbReference type="Proteomes" id="UP000309668"/>
    </source>
</evidence>
<gene>
    <name evidence="7 9" type="primary">tgt</name>
    <name evidence="9" type="ORF">FEV51_01010</name>
</gene>
<dbReference type="PANTHER" id="PTHR46499:SF1">
    <property type="entry name" value="QUEUINE TRNA-RIBOSYLTRANSFERASE"/>
    <property type="match status" value="1"/>
</dbReference>
<dbReference type="EC" id="2.4.2.29" evidence="7"/>
<dbReference type="InterPro" id="IPR002616">
    <property type="entry name" value="tRNA_ribo_trans-like"/>
</dbReference>
<comment type="subunit">
    <text evidence="7">Homodimer. Within each dimer, one monomer is responsible for RNA recognition and catalysis, while the other monomer binds to the replacement base PreQ1.</text>
</comment>
<dbReference type="EMBL" id="VCAO01000001">
    <property type="protein sequence ID" value="TMM50461.1"/>
    <property type="molecule type" value="Genomic_DNA"/>
</dbReference>
<dbReference type="AlphaFoldDB" id="A0A5S3PAI3"/>
<feature type="binding site" evidence="7">
    <location>
        <position position="311"/>
    </location>
    <ligand>
        <name>Zn(2+)</name>
        <dbReference type="ChEBI" id="CHEBI:29105"/>
    </ligand>
</feature>
<keyword evidence="4 7" id="KW-0819">tRNA processing</keyword>
<dbReference type="NCBIfam" id="TIGR00430">
    <property type="entry name" value="Q_tRNA_tgt"/>
    <property type="match status" value="1"/>
</dbReference>
<protein>
    <recommendedName>
        <fullName evidence="7">Queuine tRNA-ribosyltransferase</fullName>
        <ecNumber evidence="7">2.4.2.29</ecNumber>
    </recommendedName>
    <alternativeName>
        <fullName evidence="7">Guanine insertion enzyme</fullName>
    </alternativeName>
    <alternativeName>
        <fullName evidence="7">tRNA-guanine transglycosylase</fullName>
    </alternativeName>
</protein>
<feature type="binding site" evidence="7">
    <location>
        <position position="340"/>
    </location>
    <ligand>
        <name>Zn(2+)</name>
        <dbReference type="ChEBI" id="CHEBI:29105"/>
    </ligand>
</feature>
<organism evidence="9 10">
    <name type="scientific">Qipengyuania marisflavi</name>
    <dbReference type="NCBI Taxonomy" id="2486356"/>
    <lineage>
        <taxon>Bacteria</taxon>
        <taxon>Pseudomonadati</taxon>
        <taxon>Pseudomonadota</taxon>
        <taxon>Alphaproteobacteria</taxon>
        <taxon>Sphingomonadales</taxon>
        <taxon>Erythrobacteraceae</taxon>
        <taxon>Qipengyuania</taxon>
    </lineage>
</organism>
<evidence type="ECO:0000256" key="6">
    <source>
        <dbReference type="ARBA" id="ARBA00050112"/>
    </source>
</evidence>
<evidence type="ECO:0000256" key="7">
    <source>
        <dbReference type="HAMAP-Rule" id="MF_00168"/>
    </source>
</evidence>
<comment type="cofactor">
    <cofactor evidence="7">
        <name>Zn(2+)</name>
        <dbReference type="ChEBI" id="CHEBI:29105"/>
    </cofactor>
    <text evidence="7">Binds 1 zinc ion per subunit.</text>
</comment>
<evidence type="ECO:0000256" key="4">
    <source>
        <dbReference type="ARBA" id="ARBA00022694"/>
    </source>
</evidence>
<keyword evidence="7" id="KW-0479">Metal-binding</keyword>
<dbReference type="Pfam" id="PF01702">
    <property type="entry name" value="TGT"/>
    <property type="match status" value="1"/>
</dbReference>
<comment type="caution">
    <text evidence="7">Lacks conserved residue(s) required for the propagation of feature annotation.</text>
</comment>
<keyword evidence="5 7" id="KW-0671">Queuosine biosynthesis</keyword>
<feature type="binding site" evidence="7">
    <location>
        <position position="221"/>
    </location>
    <ligand>
        <name>substrate</name>
    </ligand>
</feature>
<evidence type="ECO:0000256" key="1">
    <source>
        <dbReference type="ARBA" id="ARBA00004691"/>
    </source>
</evidence>
<dbReference type="Proteomes" id="UP000309668">
    <property type="component" value="Unassembled WGS sequence"/>
</dbReference>
<sequence>MSNRFDFMIHATDGNARTGQIQMLRGATRTPAFMPVGTAATVKAMKPETVRKTGADIILGNTYHLMLRPGAERVARLGGLHKFMNWDRPILTDSGGYQVMSLSDLRKLTEQGVEFRSHIDGAKHMLTPERSMEIQRLLGSDIVMAFDECPRADQSREVIAASMEMSMRWARRSRDGFDTGGEHAERSALFGIQQGALDEELRKRSADALTDIGFDGYAIGGLAVGEGQEAMFATLDFAPGQLPADRPRYLMGVGKPDDLVGAVERGVDMFDCVLPSRSGRNGQAFTWNGPINLRNARFAEDQEPLDNRCACDTCATYSRAYIHHLVKSSEILGAILMTEHNIAFYQQLMQAMRDAIAAGQFAQFAQYFRQDYLRQ</sequence>
<reference evidence="9 10" key="1">
    <citation type="submission" date="2019-05" db="EMBL/GenBank/DDBJ databases">
        <title>Erythrobacter marisflavi sp. nov., isolated from isolated from water of an estuary environment.</title>
        <authorList>
            <person name="Yoon J.-H."/>
        </authorList>
    </citation>
    <scope>NUCLEOTIDE SEQUENCE [LARGE SCALE GENOMIC DNA]</scope>
    <source>
        <strain evidence="9 10">KEM-5</strain>
    </source>
</reference>
<comment type="pathway">
    <text evidence="1 7">tRNA modification; tRNA-queuosine biosynthesis.</text>
</comment>
<comment type="caution">
    <text evidence="9">The sequence shown here is derived from an EMBL/GenBank/DDBJ whole genome shotgun (WGS) entry which is preliminary data.</text>
</comment>
<name>A0A5S3PAI3_9SPHN</name>
<dbReference type="InterPro" id="IPR004803">
    <property type="entry name" value="TGT"/>
</dbReference>
<dbReference type="UniPathway" id="UPA00392"/>
<dbReference type="GO" id="GO:0008479">
    <property type="term" value="F:tRNA-guanosine(34) queuine transglycosylase activity"/>
    <property type="evidence" value="ECO:0007669"/>
    <property type="project" value="UniProtKB-UniRule"/>
</dbReference>
<feature type="binding site" evidence="7">
    <location>
        <position position="314"/>
    </location>
    <ligand>
        <name>Zn(2+)</name>
        <dbReference type="ChEBI" id="CHEBI:29105"/>
    </ligand>
</feature>
<dbReference type="GO" id="GO:0046872">
    <property type="term" value="F:metal ion binding"/>
    <property type="evidence" value="ECO:0007669"/>
    <property type="project" value="UniProtKB-KW"/>
</dbReference>
<feature type="domain" description="tRNA-guanine(15) transglycosylase-like" evidence="8">
    <location>
        <begin position="15"/>
        <end position="372"/>
    </location>
</feature>
<accession>A0A5S3PAI3</accession>
<evidence type="ECO:0000259" key="8">
    <source>
        <dbReference type="Pfam" id="PF01702"/>
    </source>
</evidence>
<feature type="binding site" evidence="7">
    <location>
        <position position="194"/>
    </location>
    <ligand>
        <name>substrate</name>
    </ligand>
</feature>
<comment type="function">
    <text evidence="7">Catalyzes the base-exchange of a guanine (G) residue with the queuine precursor 7-aminomethyl-7-deazaguanine (PreQ1) at position 34 (anticodon wobble position) in tRNAs with GU(N) anticodons (tRNA-Asp, -Asn, -His and -Tyr). Catalysis occurs through a double-displacement mechanism. The nucleophile active site attacks the C1' of nucleotide 34 to detach the guanine base from the RNA, forming a covalent enzyme-RNA intermediate. The proton acceptor active site deprotonates the incoming PreQ1, allowing a nucleophilic attack on the C1' of the ribose to form the product. After dissociation, two additional enzymatic reactions on the tRNA convert PreQ1 to queuine (Q), resulting in the hypermodified nucleoside queuosine (7-(((4,5-cis-dihydroxy-2-cyclopenten-1-yl)amino)methyl)-7-deazaguanosine).</text>
</comment>
<evidence type="ECO:0000256" key="5">
    <source>
        <dbReference type="ARBA" id="ARBA00022785"/>
    </source>
</evidence>
<dbReference type="GO" id="GO:0005829">
    <property type="term" value="C:cytosol"/>
    <property type="evidence" value="ECO:0007669"/>
    <property type="project" value="TreeGrafter"/>
</dbReference>
<dbReference type="PANTHER" id="PTHR46499">
    <property type="entry name" value="QUEUINE TRNA-RIBOSYLTRANSFERASE"/>
    <property type="match status" value="1"/>
</dbReference>
<dbReference type="InterPro" id="IPR036511">
    <property type="entry name" value="TGT-like_sf"/>
</dbReference>
<feature type="active site" description="Nucleophile" evidence="7">
    <location>
        <position position="271"/>
    </location>
</feature>